<evidence type="ECO:0000256" key="8">
    <source>
        <dbReference type="PROSITE-ProRule" id="PRU00169"/>
    </source>
</evidence>
<dbReference type="Proteomes" id="UP000077961">
    <property type="component" value="Unassembled WGS sequence"/>
</dbReference>
<dbReference type="Pfam" id="PF00072">
    <property type="entry name" value="Response_reg"/>
    <property type="match status" value="1"/>
</dbReference>
<evidence type="ECO:0000256" key="9">
    <source>
        <dbReference type="PROSITE-ProRule" id="PRU01091"/>
    </source>
</evidence>
<dbReference type="InterPro" id="IPR011006">
    <property type="entry name" value="CheY-like_superfamily"/>
</dbReference>
<dbReference type="InterPro" id="IPR001789">
    <property type="entry name" value="Sig_transdc_resp-reg_receiver"/>
</dbReference>
<sequence>MRILLVEDDEMIGGAIVQALKDAAYAVDWVCDADSASGALIGREHDVVLLDLNLPKRDGIDVLRSLRAEGSKAPVIILTARDSLDDRIAGLDAGADDYLVKPFEIGELLARLRAVTRRLGDHGDTKMTSGNLTLDSNTHLAVYGQTECSLTGREFALLSALMMKPGTVMSRSELERKVYAWEEQVESNAVEVVIHGIRKKLGASVIRNVRGVGWLVDKENNHVP</sequence>
<dbReference type="GO" id="GO:0032993">
    <property type="term" value="C:protein-DNA complex"/>
    <property type="evidence" value="ECO:0007669"/>
    <property type="project" value="TreeGrafter"/>
</dbReference>
<dbReference type="PROSITE" id="PS51755">
    <property type="entry name" value="OMPR_PHOB"/>
    <property type="match status" value="1"/>
</dbReference>
<evidence type="ECO:0000256" key="3">
    <source>
        <dbReference type="ARBA" id="ARBA00022553"/>
    </source>
</evidence>
<keyword evidence="2" id="KW-0963">Cytoplasm</keyword>
<evidence type="ECO:0000256" key="4">
    <source>
        <dbReference type="ARBA" id="ARBA00023012"/>
    </source>
</evidence>
<evidence type="ECO:0000313" key="13">
    <source>
        <dbReference type="EMBL" id="OAJ64437.1"/>
    </source>
</evidence>
<keyword evidence="6 9" id="KW-0238">DNA-binding</keyword>
<keyword evidence="14" id="KW-1185">Reference proteome</keyword>
<keyword evidence="5" id="KW-0805">Transcription regulation</keyword>
<evidence type="ECO:0000256" key="2">
    <source>
        <dbReference type="ARBA" id="ARBA00022490"/>
    </source>
</evidence>
<dbReference type="CDD" id="cd00383">
    <property type="entry name" value="trans_reg_C"/>
    <property type="match status" value="1"/>
</dbReference>
<evidence type="ECO:0000313" key="12">
    <source>
        <dbReference type="EMBL" id="OAJ62776.1"/>
    </source>
</evidence>
<dbReference type="EMBL" id="LXKA01000109">
    <property type="protein sequence ID" value="OAJ64437.1"/>
    <property type="molecule type" value="Genomic_DNA"/>
</dbReference>
<dbReference type="GO" id="GO:0005829">
    <property type="term" value="C:cytosol"/>
    <property type="evidence" value="ECO:0007669"/>
    <property type="project" value="TreeGrafter"/>
</dbReference>
<evidence type="ECO:0000313" key="15">
    <source>
        <dbReference type="Proteomes" id="UP000078116"/>
    </source>
</evidence>
<dbReference type="RefSeq" id="WP_064265614.1">
    <property type="nucleotide sequence ID" value="NZ_LXJZ01000040.1"/>
</dbReference>
<dbReference type="FunFam" id="3.40.50.2300:FF:000002">
    <property type="entry name" value="DNA-binding response regulator PhoP"/>
    <property type="match status" value="1"/>
</dbReference>
<dbReference type="AlphaFoldDB" id="A0A1A9ND42"/>
<keyword evidence="7" id="KW-0804">Transcription</keyword>
<evidence type="ECO:0000259" key="10">
    <source>
        <dbReference type="PROSITE" id="PS50110"/>
    </source>
</evidence>
<dbReference type="PROSITE" id="PS50110">
    <property type="entry name" value="RESPONSE_REGULATORY"/>
    <property type="match status" value="1"/>
</dbReference>
<dbReference type="STRING" id="1462993.A6V36_20625"/>
<name>A0A1A9ND42_9BURK</name>
<dbReference type="GO" id="GO:0000156">
    <property type="term" value="F:phosphorelay response regulator activity"/>
    <property type="evidence" value="ECO:0007669"/>
    <property type="project" value="TreeGrafter"/>
</dbReference>
<dbReference type="Gene3D" id="1.10.10.10">
    <property type="entry name" value="Winged helix-like DNA-binding domain superfamily/Winged helix DNA-binding domain"/>
    <property type="match status" value="1"/>
</dbReference>
<feature type="DNA-binding region" description="OmpR/PhoB-type" evidence="9">
    <location>
        <begin position="124"/>
        <end position="218"/>
    </location>
</feature>
<dbReference type="GO" id="GO:0006355">
    <property type="term" value="P:regulation of DNA-templated transcription"/>
    <property type="evidence" value="ECO:0007669"/>
    <property type="project" value="InterPro"/>
</dbReference>
<keyword evidence="4" id="KW-0902">Two-component regulatory system</keyword>
<dbReference type="SMART" id="SM00448">
    <property type="entry name" value="REC"/>
    <property type="match status" value="1"/>
</dbReference>
<dbReference type="SMART" id="SM00862">
    <property type="entry name" value="Trans_reg_C"/>
    <property type="match status" value="1"/>
</dbReference>
<dbReference type="EMBL" id="LXJZ01000040">
    <property type="protein sequence ID" value="OAJ62776.1"/>
    <property type="molecule type" value="Genomic_DNA"/>
</dbReference>
<accession>A0A1A9ND42</accession>
<evidence type="ECO:0000256" key="7">
    <source>
        <dbReference type="ARBA" id="ARBA00023163"/>
    </source>
</evidence>
<evidence type="ECO:0000259" key="11">
    <source>
        <dbReference type="PROSITE" id="PS51755"/>
    </source>
</evidence>
<dbReference type="Pfam" id="PF00486">
    <property type="entry name" value="Trans_reg_C"/>
    <property type="match status" value="1"/>
</dbReference>
<dbReference type="Proteomes" id="UP000078116">
    <property type="component" value="Unassembled WGS sequence"/>
</dbReference>
<comment type="subcellular location">
    <subcellularLocation>
        <location evidence="1">Cytoplasm</location>
    </subcellularLocation>
</comment>
<evidence type="ECO:0000256" key="1">
    <source>
        <dbReference type="ARBA" id="ARBA00004496"/>
    </source>
</evidence>
<feature type="modified residue" description="4-aspartylphosphate" evidence="8">
    <location>
        <position position="51"/>
    </location>
</feature>
<dbReference type="InterPro" id="IPR039420">
    <property type="entry name" value="WalR-like"/>
</dbReference>
<evidence type="ECO:0000313" key="14">
    <source>
        <dbReference type="Proteomes" id="UP000077961"/>
    </source>
</evidence>
<dbReference type="InterPro" id="IPR036388">
    <property type="entry name" value="WH-like_DNA-bd_sf"/>
</dbReference>
<dbReference type="GO" id="GO:0000976">
    <property type="term" value="F:transcription cis-regulatory region binding"/>
    <property type="evidence" value="ECO:0007669"/>
    <property type="project" value="TreeGrafter"/>
</dbReference>
<evidence type="ECO:0000256" key="5">
    <source>
        <dbReference type="ARBA" id="ARBA00023015"/>
    </source>
</evidence>
<reference evidence="14 15" key="1">
    <citation type="submission" date="2016-04" db="EMBL/GenBank/DDBJ databases">
        <title>Reclassification of Paraburkholderia panaciterrae (Farh et al. 2015) Dobritsa &amp; Samadpour 2016 as a later homotypic synonym of Paraburkholderia ginsengiterrae (Farh et al. 2015) Dobritsa &amp; Samadpour 2016.</title>
        <authorList>
            <person name="Dobritsa A.P."/>
            <person name="Kutumbaka K."/>
            <person name="Samadpour M."/>
        </authorList>
    </citation>
    <scope>NUCLEOTIDE SEQUENCE [LARGE SCALE GENOMIC DNA]</scope>
    <source>
        <strain evidence="13 15">DCY85</strain>
        <strain evidence="12 14">DCY85-1</strain>
    </source>
</reference>
<feature type="domain" description="OmpR/PhoB-type" evidence="11">
    <location>
        <begin position="124"/>
        <end position="218"/>
    </location>
</feature>
<dbReference type="PANTHER" id="PTHR48111">
    <property type="entry name" value="REGULATOR OF RPOS"/>
    <property type="match status" value="1"/>
</dbReference>
<protein>
    <submittedName>
        <fullName evidence="13">DNA-binding response regulator</fullName>
    </submittedName>
</protein>
<dbReference type="CDD" id="cd17624">
    <property type="entry name" value="REC_OmpR_PmrA-like"/>
    <property type="match status" value="1"/>
</dbReference>
<feature type="domain" description="Response regulatory" evidence="10">
    <location>
        <begin position="2"/>
        <end position="116"/>
    </location>
</feature>
<dbReference type="InterPro" id="IPR001867">
    <property type="entry name" value="OmpR/PhoB-type_DNA-bd"/>
</dbReference>
<proteinExistence type="predicted"/>
<dbReference type="Gene3D" id="3.40.50.2300">
    <property type="match status" value="1"/>
</dbReference>
<dbReference type="OrthoDB" id="9802426at2"/>
<gene>
    <name evidence="12" type="ORF">A6V36_20625</name>
    <name evidence="13" type="ORF">A6V37_19650</name>
</gene>
<dbReference type="SUPFAM" id="SSF52172">
    <property type="entry name" value="CheY-like"/>
    <property type="match status" value="1"/>
</dbReference>
<evidence type="ECO:0000256" key="6">
    <source>
        <dbReference type="ARBA" id="ARBA00023125"/>
    </source>
</evidence>
<dbReference type="Gene3D" id="6.10.250.690">
    <property type="match status" value="1"/>
</dbReference>
<organism evidence="13 15">
    <name type="scientific">Paraburkholderia ginsengiterrae</name>
    <dbReference type="NCBI Taxonomy" id="1462993"/>
    <lineage>
        <taxon>Bacteria</taxon>
        <taxon>Pseudomonadati</taxon>
        <taxon>Pseudomonadota</taxon>
        <taxon>Betaproteobacteria</taxon>
        <taxon>Burkholderiales</taxon>
        <taxon>Burkholderiaceae</taxon>
        <taxon>Paraburkholderia</taxon>
    </lineage>
</organism>
<dbReference type="PANTHER" id="PTHR48111:SF35">
    <property type="entry name" value="TRANSCRIPTIONAL REGULATORY PROTEIN QSEB"/>
    <property type="match status" value="1"/>
</dbReference>
<keyword evidence="3 8" id="KW-0597">Phosphoprotein</keyword>
<comment type="caution">
    <text evidence="13">The sequence shown here is derived from an EMBL/GenBank/DDBJ whole genome shotgun (WGS) entry which is preliminary data.</text>
</comment>